<reference evidence="1" key="1">
    <citation type="journal article" date="2023" name="BMC Genomics">
        <title>Chromosome-level genome assemblies of Cutaneotrichosporon spp. (Trichosporonales, Basidiomycota) reveal imbalanced evolution between nucleotide sequences and chromosome synteny.</title>
        <authorList>
            <person name="Kobayashi Y."/>
            <person name="Kayamori A."/>
            <person name="Aoki K."/>
            <person name="Shiwa Y."/>
            <person name="Matsutani M."/>
            <person name="Fujita N."/>
            <person name="Sugita T."/>
            <person name="Iwasaki W."/>
            <person name="Tanaka N."/>
            <person name="Takashima M."/>
        </authorList>
    </citation>
    <scope>NUCLEOTIDE SEQUENCE</scope>
    <source>
        <strain evidence="1">HIS019</strain>
    </source>
</reference>
<dbReference type="PANTHER" id="PTHR47381">
    <property type="entry name" value="ALPHA/BETA-HYDROLASES SUPERFAMILY PROTEIN"/>
    <property type="match status" value="1"/>
</dbReference>
<proteinExistence type="predicted"/>
<protein>
    <recommendedName>
        <fullName evidence="3">Alpha/beta-hydrolase</fullName>
    </recommendedName>
</protein>
<name>A0AA48I0I7_9TREE</name>
<keyword evidence="2" id="KW-1185">Reference proteome</keyword>
<sequence>MALNFSACDLGAPHASRQVVKLVDLEVNVFGLDEIKGSKLPIVAIVVHHPFAGKARDVAPFASGLLAGISSLAATSRRQRTHDAIIVTLDARNHGDRRTNKEALRFGIDRKRDLTEMATLVSGGMHDFDLIRSFLPAFLFPGSERDVTDWAVCGISMGGHVTWRLLRHDKVQIAVNIVTVPSEGLGGWLMSRHGKKDAPEGDVIATLPAPVCEFYKSTAPVGTYSDKKILSLHAEKDAMLPASAGAAYFPGIQAQAARGDIEQWIQPRAKHKCTPQMTRRAAEWYWRWCLSSDVAKL</sequence>
<dbReference type="PANTHER" id="PTHR47381:SF3">
    <property type="entry name" value="ALPHA_BETA-HYDROLASES SUPERFAMILY PROTEIN"/>
    <property type="match status" value="1"/>
</dbReference>
<gene>
    <name evidence="1" type="ORF">CcaverHIS019_0100020</name>
</gene>
<dbReference type="AlphaFoldDB" id="A0AA48I0I7"/>
<dbReference type="GeneID" id="85491155"/>
<dbReference type="SUPFAM" id="SSF53474">
    <property type="entry name" value="alpha/beta-Hydrolases"/>
    <property type="match status" value="1"/>
</dbReference>
<dbReference type="KEGG" id="ccac:CcaHIS019_0100020"/>
<organism evidence="1 2">
    <name type="scientific">Cutaneotrichosporon cavernicola</name>
    <dbReference type="NCBI Taxonomy" id="279322"/>
    <lineage>
        <taxon>Eukaryota</taxon>
        <taxon>Fungi</taxon>
        <taxon>Dikarya</taxon>
        <taxon>Basidiomycota</taxon>
        <taxon>Agaricomycotina</taxon>
        <taxon>Tremellomycetes</taxon>
        <taxon>Trichosporonales</taxon>
        <taxon>Trichosporonaceae</taxon>
        <taxon>Cutaneotrichosporon</taxon>
    </lineage>
</organism>
<dbReference type="Proteomes" id="UP001233271">
    <property type="component" value="Chromosome 1"/>
</dbReference>
<evidence type="ECO:0000313" key="2">
    <source>
        <dbReference type="Proteomes" id="UP001233271"/>
    </source>
</evidence>
<dbReference type="RefSeq" id="XP_060452550.1">
    <property type="nucleotide sequence ID" value="XM_060597677.1"/>
</dbReference>
<dbReference type="InterPro" id="IPR029058">
    <property type="entry name" value="AB_hydrolase_fold"/>
</dbReference>
<evidence type="ECO:0008006" key="3">
    <source>
        <dbReference type="Google" id="ProtNLM"/>
    </source>
</evidence>
<dbReference type="EMBL" id="AP028212">
    <property type="protein sequence ID" value="BEI87284.1"/>
    <property type="molecule type" value="Genomic_DNA"/>
</dbReference>
<accession>A0AA48I0I7</accession>
<dbReference type="Gene3D" id="3.40.50.1820">
    <property type="entry name" value="alpha/beta hydrolase"/>
    <property type="match status" value="1"/>
</dbReference>
<evidence type="ECO:0000313" key="1">
    <source>
        <dbReference type="EMBL" id="BEI87284.1"/>
    </source>
</evidence>